<evidence type="ECO:0000313" key="2">
    <source>
        <dbReference type="EMBL" id="GLY71277.1"/>
    </source>
</evidence>
<gene>
    <name evidence="2" type="ORF">Atai01_78960</name>
</gene>
<dbReference type="AlphaFoldDB" id="A0A9W6RC10"/>
<dbReference type="InterPro" id="IPR037401">
    <property type="entry name" value="SnoaL-like"/>
</dbReference>
<reference evidence="2" key="1">
    <citation type="submission" date="2023-03" db="EMBL/GenBank/DDBJ databases">
        <title>Amycolatopsis taiwanensis NBRC 103393.</title>
        <authorList>
            <person name="Ichikawa N."/>
            <person name="Sato H."/>
            <person name="Tonouchi N."/>
        </authorList>
    </citation>
    <scope>NUCLEOTIDE SEQUENCE</scope>
    <source>
        <strain evidence="2">NBRC 103393</strain>
    </source>
</reference>
<dbReference type="Proteomes" id="UP001165136">
    <property type="component" value="Unassembled WGS sequence"/>
</dbReference>
<dbReference type="SUPFAM" id="SSF54427">
    <property type="entry name" value="NTF2-like"/>
    <property type="match status" value="1"/>
</dbReference>
<feature type="domain" description="SnoaL-like" evidence="1">
    <location>
        <begin position="5"/>
        <end position="89"/>
    </location>
</feature>
<dbReference type="Gene3D" id="3.10.450.50">
    <property type="match status" value="1"/>
</dbReference>
<name>A0A9W6RC10_9PSEU</name>
<dbReference type="Pfam" id="PF13577">
    <property type="entry name" value="SnoaL_4"/>
    <property type="match status" value="1"/>
</dbReference>
<evidence type="ECO:0000259" key="1">
    <source>
        <dbReference type="Pfam" id="PF13577"/>
    </source>
</evidence>
<proteinExistence type="predicted"/>
<evidence type="ECO:0000313" key="3">
    <source>
        <dbReference type="Proteomes" id="UP001165136"/>
    </source>
</evidence>
<organism evidence="2 3">
    <name type="scientific">Amycolatopsis taiwanensis</name>
    <dbReference type="NCBI Taxonomy" id="342230"/>
    <lineage>
        <taxon>Bacteria</taxon>
        <taxon>Bacillati</taxon>
        <taxon>Actinomycetota</taxon>
        <taxon>Actinomycetes</taxon>
        <taxon>Pseudonocardiales</taxon>
        <taxon>Pseudonocardiaceae</taxon>
        <taxon>Amycolatopsis</taxon>
    </lineage>
</organism>
<keyword evidence="3" id="KW-1185">Reference proteome</keyword>
<comment type="caution">
    <text evidence="2">The sequence shown here is derived from an EMBL/GenBank/DDBJ whole genome shotgun (WGS) entry which is preliminary data.</text>
</comment>
<dbReference type="InterPro" id="IPR032710">
    <property type="entry name" value="NTF2-like_dom_sf"/>
</dbReference>
<dbReference type="EMBL" id="BSTI01000034">
    <property type="protein sequence ID" value="GLY71277.1"/>
    <property type="molecule type" value="Genomic_DNA"/>
</dbReference>
<accession>A0A9W6RC10</accession>
<protein>
    <recommendedName>
        <fullName evidence="1">SnoaL-like domain-containing protein</fullName>
    </recommendedName>
</protein>
<sequence length="96" mass="10523">MMTAQEISDRIEIADLLTVYTRAIDTAEWDALDNVFTPDALIDYTSAGGIAGSYPEVKAWLAVALKEFVRRQHILGQLAVRLDGDTAHVPLISPIP</sequence>